<dbReference type="InterPro" id="IPR011831">
    <property type="entry name" value="ADP-Glc_PPase"/>
</dbReference>
<dbReference type="AlphaFoldDB" id="A0A328UNN6"/>
<evidence type="ECO:0000256" key="1">
    <source>
        <dbReference type="ARBA" id="ARBA00010443"/>
    </source>
</evidence>
<dbReference type="NCBIfam" id="TIGR02092">
    <property type="entry name" value="glgD"/>
    <property type="match status" value="1"/>
</dbReference>
<evidence type="ECO:0000313" key="6">
    <source>
        <dbReference type="Proteomes" id="UP000249377"/>
    </source>
</evidence>
<dbReference type="InterPro" id="IPR029044">
    <property type="entry name" value="Nucleotide-diphossugar_trans"/>
</dbReference>
<dbReference type="Gene3D" id="3.90.550.10">
    <property type="entry name" value="Spore Coat Polysaccharide Biosynthesis Protein SpsA, Chain A"/>
    <property type="match status" value="1"/>
</dbReference>
<dbReference type="PANTHER" id="PTHR43523">
    <property type="entry name" value="GLUCOSE-1-PHOSPHATE ADENYLYLTRANSFERASE-RELATED"/>
    <property type="match status" value="1"/>
</dbReference>
<accession>A0A328UNN6</accession>
<dbReference type="InterPro" id="IPR056818">
    <property type="entry name" value="GlmU/GlgC-like_hexapep"/>
</dbReference>
<feature type="domain" description="Glucose-1-phosphate adenylyltransferase/Bifunctional protein GlmU-like C-terminal hexapeptide" evidence="4">
    <location>
        <begin position="287"/>
        <end position="352"/>
    </location>
</feature>
<feature type="domain" description="Nucleotidyl transferase" evidence="3">
    <location>
        <begin position="18"/>
        <end position="150"/>
    </location>
</feature>
<evidence type="ECO:0000256" key="2">
    <source>
        <dbReference type="ARBA" id="ARBA00023056"/>
    </source>
</evidence>
<evidence type="ECO:0000259" key="3">
    <source>
        <dbReference type="Pfam" id="PF00483"/>
    </source>
</evidence>
<dbReference type="SUPFAM" id="SSF51161">
    <property type="entry name" value="Trimeric LpxA-like enzymes"/>
    <property type="match status" value="1"/>
</dbReference>
<organism evidence="5 6">
    <name type="scientific">Hydrogeniiclostridium mannosilyticum</name>
    <dbReference type="NCBI Taxonomy" id="2764322"/>
    <lineage>
        <taxon>Bacteria</taxon>
        <taxon>Bacillati</taxon>
        <taxon>Bacillota</taxon>
        <taxon>Clostridia</taxon>
        <taxon>Eubacteriales</taxon>
        <taxon>Acutalibacteraceae</taxon>
        <taxon>Hydrogeniiclostridium</taxon>
    </lineage>
</organism>
<evidence type="ECO:0000259" key="4">
    <source>
        <dbReference type="Pfam" id="PF24894"/>
    </source>
</evidence>
<dbReference type="Gene3D" id="2.160.10.10">
    <property type="entry name" value="Hexapeptide repeat proteins"/>
    <property type="match status" value="1"/>
</dbReference>
<keyword evidence="6" id="KW-1185">Reference proteome</keyword>
<proteinExistence type="inferred from homology"/>
<protein>
    <submittedName>
        <fullName evidence="5">Glucose-1-phosphate adenylyltransferase subunit GlgD</fullName>
        <ecNumber evidence="5">2.7.7.27</ecNumber>
    </submittedName>
</protein>
<comment type="similarity">
    <text evidence="1">Belongs to the bacterial/plant glucose-1-phosphate adenylyltransferase family.</text>
</comment>
<dbReference type="Proteomes" id="UP000249377">
    <property type="component" value="Unassembled WGS sequence"/>
</dbReference>
<dbReference type="Pfam" id="PF24894">
    <property type="entry name" value="Hexapep_GlmU"/>
    <property type="match status" value="1"/>
</dbReference>
<name>A0A328UNN6_9FIRM</name>
<reference evidence="5 6" key="1">
    <citation type="submission" date="2018-06" db="EMBL/GenBank/DDBJ databases">
        <title>Noncontiguous genome sequence of Ruminococcaceae bacterium ASD2818.</title>
        <authorList>
            <person name="Chaplin A.V."/>
            <person name="Sokolova S.R."/>
            <person name="Kochetkova T.O."/>
            <person name="Goltsov A.Y."/>
            <person name="Trofimov D.Y."/>
            <person name="Efimov B.A."/>
        </authorList>
    </citation>
    <scope>NUCLEOTIDE SEQUENCE [LARGE SCALE GENOMIC DNA]</scope>
    <source>
        <strain evidence="5 6">ASD2818</strain>
    </source>
</reference>
<dbReference type="InterPro" id="IPR011832">
    <property type="entry name" value="GlgDAde_trans"/>
</dbReference>
<dbReference type="GO" id="GO:0005978">
    <property type="term" value="P:glycogen biosynthetic process"/>
    <property type="evidence" value="ECO:0007669"/>
    <property type="project" value="UniProtKB-KW"/>
</dbReference>
<dbReference type="CDD" id="cd02508">
    <property type="entry name" value="ADP_Glucose_PP"/>
    <property type="match status" value="1"/>
</dbReference>
<gene>
    <name evidence="5" type="primary">glgD</name>
    <name evidence="5" type="ORF">DPQ25_03175</name>
</gene>
<keyword evidence="5" id="KW-0808">Transferase</keyword>
<dbReference type="CDD" id="cd04651">
    <property type="entry name" value="LbH_G1P_AT_C"/>
    <property type="match status" value="1"/>
</dbReference>
<keyword evidence="2" id="KW-0320">Glycogen biosynthesis</keyword>
<dbReference type="GO" id="GO:0008878">
    <property type="term" value="F:glucose-1-phosphate adenylyltransferase activity"/>
    <property type="evidence" value="ECO:0007669"/>
    <property type="project" value="UniProtKB-EC"/>
</dbReference>
<dbReference type="InterPro" id="IPR011004">
    <property type="entry name" value="Trimer_LpxA-like_sf"/>
</dbReference>
<evidence type="ECO:0000313" key="5">
    <source>
        <dbReference type="EMBL" id="RAQ30515.1"/>
    </source>
</evidence>
<keyword evidence="5" id="KW-0548">Nucleotidyltransferase</keyword>
<comment type="caution">
    <text evidence="5">The sequence shown here is derived from an EMBL/GenBank/DDBJ whole genome shotgun (WGS) entry which is preliminary data.</text>
</comment>
<dbReference type="SUPFAM" id="SSF53448">
    <property type="entry name" value="Nucleotide-diphospho-sugar transferases"/>
    <property type="match status" value="1"/>
</dbReference>
<sequence>MRGNNILGIVFSNIHDEKIRELTEKRAMGSVPFGGRYRLIDFPLSNMVNSGINKVGVITKSNYQSLMDHLGSGKAWDLSRKREGLFILPPFGREASNTDSRIELLSSISSFLRNSNEEFVALSDCDILCSINFSSVLSFHLQHDADITIVYRHGRIPLDMADPAVYTVGPDGRILDMLISPRTDGACDFGMSFLLIRRELLMCLVDDCISRNQYHFERDLLQRNLAKYKVCGYQYTGYMRLIGSVQSYFEANMSLMLQEVREQLFAKDRPVFTKVRDDMPARYGLGASVSNSIIADGCVVDGTVENCVLFRGVKVGRGTVLRNCVIMQDGAIGAGCQLSYVIADKDVDIKNERSLMGFQSYPVLISKGAVV</sequence>
<dbReference type="Pfam" id="PF00483">
    <property type="entry name" value="NTP_transferase"/>
    <property type="match status" value="1"/>
</dbReference>
<dbReference type="PANTHER" id="PTHR43523:SF6">
    <property type="entry name" value="GLYCOGEN BIOSYNTHESIS PROTEIN GLGD"/>
    <property type="match status" value="1"/>
</dbReference>
<dbReference type="EMBL" id="QLYR01000001">
    <property type="protein sequence ID" value="RAQ30515.1"/>
    <property type="molecule type" value="Genomic_DNA"/>
</dbReference>
<dbReference type="RefSeq" id="WP_112331712.1">
    <property type="nucleotide sequence ID" value="NZ_QLYR01000001.1"/>
</dbReference>
<dbReference type="InterPro" id="IPR005835">
    <property type="entry name" value="NTP_transferase_dom"/>
</dbReference>
<dbReference type="EC" id="2.7.7.27" evidence="5"/>